<evidence type="ECO:0000313" key="5">
    <source>
        <dbReference type="Proteomes" id="UP000594262"/>
    </source>
</evidence>
<dbReference type="PANTHER" id="PTHR13067:SF2">
    <property type="entry name" value="CASPASE-ACTIVATED DNASE"/>
    <property type="match status" value="1"/>
</dbReference>
<dbReference type="GO" id="GO:0006309">
    <property type="term" value="P:apoptotic DNA fragmentation"/>
    <property type="evidence" value="ECO:0007669"/>
    <property type="project" value="InterPro"/>
</dbReference>
<dbReference type="Gene3D" id="3.10.20.10">
    <property type="match status" value="1"/>
</dbReference>
<proteinExistence type="predicted"/>
<dbReference type="Proteomes" id="UP000594262">
    <property type="component" value="Unplaced"/>
</dbReference>
<dbReference type="GO" id="GO:0005634">
    <property type="term" value="C:nucleus"/>
    <property type="evidence" value="ECO:0007669"/>
    <property type="project" value="InterPro"/>
</dbReference>
<dbReference type="GO" id="GO:0005737">
    <property type="term" value="C:cytoplasm"/>
    <property type="evidence" value="ECO:0007669"/>
    <property type="project" value="InterPro"/>
</dbReference>
<dbReference type="InterPro" id="IPR003508">
    <property type="entry name" value="CIDE-N_dom"/>
</dbReference>
<sequence>MEFIRRMLGMVEYKPYKVQDCFGKKRVGLTASNFKDLKNKAKLKLNLENVDSVYLEDGTEVEDDSYLLSLPTQTVLIVLQIGEVWEGYISYLKMASNKIIENVAMRTLTINKIQELLLDPESPELSLIMDFVHTIHSNLDAEHIEDDPDWFEGVASNYKNKTHVMRDSAKNRIRGYLAKTKDFASSTKMPGKKVRVEFTNIIDQFQNELKERGYYGQIFDRFASEKESDVIKLCDDKGWFTCQGAFDMKDCERVHRINPYASKDARVLFSTWNLDHRIEKSREILPRLLESIIECPKTKQVNWKYFFELLFTVQNLKLVDIRCHKKEKHTACVVDRRKVYALQLN</sequence>
<name>A0A7M6DP50_9CNID</name>
<dbReference type="InterPro" id="IPR039729">
    <property type="entry name" value="DFF40"/>
</dbReference>
<dbReference type="Pfam" id="PF02017">
    <property type="entry name" value="CIDE-N"/>
    <property type="match status" value="1"/>
</dbReference>
<dbReference type="GO" id="GO:0016787">
    <property type="term" value="F:hydrolase activity"/>
    <property type="evidence" value="ECO:0007669"/>
    <property type="project" value="InterPro"/>
</dbReference>
<organism evidence="4 5">
    <name type="scientific">Clytia hemisphaerica</name>
    <dbReference type="NCBI Taxonomy" id="252671"/>
    <lineage>
        <taxon>Eukaryota</taxon>
        <taxon>Metazoa</taxon>
        <taxon>Cnidaria</taxon>
        <taxon>Hydrozoa</taxon>
        <taxon>Hydroidolina</taxon>
        <taxon>Leptothecata</taxon>
        <taxon>Obeliida</taxon>
        <taxon>Clytiidae</taxon>
        <taxon>Clytia</taxon>
    </lineage>
</organism>
<dbReference type="PROSITE" id="PS51135">
    <property type="entry name" value="CIDE_N"/>
    <property type="match status" value="1"/>
</dbReference>
<accession>A0A7M6DP50</accession>
<dbReference type="InterPro" id="IPR044925">
    <property type="entry name" value="His-Me_finger_sf"/>
</dbReference>
<feature type="domain" description="CIDE-N" evidence="3">
    <location>
        <begin position="12"/>
        <end position="87"/>
    </location>
</feature>
<dbReference type="GO" id="GO:0004520">
    <property type="term" value="F:DNA endonuclease activity"/>
    <property type="evidence" value="ECO:0007669"/>
    <property type="project" value="InterPro"/>
</dbReference>
<dbReference type="OrthoDB" id="9943677at2759"/>
<dbReference type="InterPro" id="IPR015311">
    <property type="entry name" value="DFF40_C"/>
</dbReference>
<dbReference type="Pfam" id="PF09230">
    <property type="entry name" value="DFF40"/>
    <property type="match status" value="1"/>
</dbReference>
<keyword evidence="5" id="KW-1185">Reference proteome</keyword>
<protein>
    <recommendedName>
        <fullName evidence="3">CIDE-N domain-containing protein</fullName>
    </recommendedName>
</protein>
<evidence type="ECO:0000313" key="4">
    <source>
        <dbReference type="EnsemblMetazoa" id="CLYHEMP019513.1"/>
    </source>
</evidence>
<dbReference type="SMART" id="SM00266">
    <property type="entry name" value="CAD"/>
    <property type="match status" value="1"/>
</dbReference>
<evidence type="ECO:0000259" key="3">
    <source>
        <dbReference type="PROSITE" id="PS51135"/>
    </source>
</evidence>
<keyword evidence="1 2" id="KW-0053">Apoptosis</keyword>
<evidence type="ECO:0000256" key="1">
    <source>
        <dbReference type="ARBA" id="ARBA00022703"/>
    </source>
</evidence>
<dbReference type="PANTHER" id="PTHR13067">
    <property type="entry name" value="CASPASE-ACTIVATED DNASE"/>
    <property type="match status" value="1"/>
</dbReference>
<dbReference type="SUPFAM" id="SSF54277">
    <property type="entry name" value="CAD &amp; PB1 domains"/>
    <property type="match status" value="1"/>
</dbReference>
<dbReference type="EnsemblMetazoa" id="CLYHEMT019513.1">
    <property type="protein sequence ID" value="CLYHEMP019513.1"/>
    <property type="gene ID" value="CLYHEMG019513"/>
</dbReference>
<dbReference type="AlphaFoldDB" id="A0A7M6DP50"/>
<evidence type="ECO:0000256" key="2">
    <source>
        <dbReference type="PROSITE-ProRule" id="PRU00447"/>
    </source>
</evidence>
<dbReference type="SUPFAM" id="SSF54060">
    <property type="entry name" value="His-Me finger endonucleases"/>
    <property type="match status" value="1"/>
</dbReference>
<reference evidence="4" key="1">
    <citation type="submission" date="2021-01" db="UniProtKB">
        <authorList>
            <consortium name="EnsemblMetazoa"/>
        </authorList>
    </citation>
    <scope>IDENTIFICATION</scope>
</reference>